<protein>
    <submittedName>
        <fullName evidence="1">Uncharacterized protein</fullName>
    </submittedName>
</protein>
<sequence length="78" mass="9418">MGVVFRYFYRFPHLFSCLLHDDCYIFDYKPETIFIIGYLFEIKLYEHTTFGSIIVEKELLDFLSHIHPSVIQRYSTSI</sequence>
<dbReference type="AlphaFoldDB" id="A0A2A2GDS9"/>
<dbReference type="EMBL" id="NSKE01000002">
    <property type="protein sequence ID" value="PAU95067.1"/>
    <property type="molecule type" value="Genomic_DNA"/>
</dbReference>
<keyword evidence="2" id="KW-1185">Reference proteome</keyword>
<gene>
    <name evidence="1" type="ORF">CK503_02390</name>
</gene>
<dbReference type="Proteomes" id="UP000218831">
    <property type="component" value="Unassembled WGS sequence"/>
</dbReference>
<reference evidence="1 2" key="1">
    <citation type="submission" date="2017-08" db="EMBL/GenBank/DDBJ databases">
        <title>Aliifodinibius alkalisoli sp. nov., isolated from saline alkaline soil.</title>
        <authorList>
            <person name="Liu D."/>
            <person name="Zhang G."/>
        </authorList>
    </citation>
    <scope>NUCLEOTIDE SEQUENCE [LARGE SCALE GENOMIC DNA]</scope>
    <source>
        <strain evidence="1 2">WN023</strain>
    </source>
</reference>
<evidence type="ECO:0000313" key="2">
    <source>
        <dbReference type="Proteomes" id="UP000218831"/>
    </source>
</evidence>
<comment type="caution">
    <text evidence="1">The sequence shown here is derived from an EMBL/GenBank/DDBJ whole genome shotgun (WGS) entry which is preliminary data.</text>
</comment>
<evidence type="ECO:0000313" key="1">
    <source>
        <dbReference type="EMBL" id="PAU95067.1"/>
    </source>
</evidence>
<name>A0A2A2GDS9_9BACT</name>
<proteinExistence type="predicted"/>
<organism evidence="1 2">
    <name type="scientific">Fodinibius salipaludis</name>
    <dbReference type="NCBI Taxonomy" id="2032627"/>
    <lineage>
        <taxon>Bacteria</taxon>
        <taxon>Pseudomonadati</taxon>
        <taxon>Balneolota</taxon>
        <taxon>Balneolia</taxon>
        <taxon>Balneolales</taxon>
        <taxon>Balneolaceae</taxon>
        <taxon>Fodinibius</taxon>
    </lineage>
</organism>
<accession>A0A2A2GDS9</accession>